<dbReference type="Gene3D" id="3.30.70.20">
    <property type="match status" value="1"/>
</dbReference>
<dbReference type="OrthoDB" id="9795032at2"/>
<name>A0A1M6BAR8_9FLAO</name>
<gene>
    <name evidence="2" type="ORF">SAMN04488508_101718</name>
</gene>
<dbReference type="EMBL" id="FQYP01000001">
    <property type="protein sequence ID" value="SHI45829.1"/>
    <property type="molecule type" value="Genomic_DNA"/>
</dbReference>
<reference evidence="3" key="1">
    <citation type="submission" date="2016-11" db="EMBL/GenBank/DDBJ databases">
        <authorList>
            <person name="Varghese N."/>
            <person name="Submissions S."/>
        </authorList>
    </citation>
    <scope>NUCLEOTIDE SEQUENCE [LARGE SCALE GENOMIC DNA]</scope>
    <source>
        <strain evidence="3">DSM 22623</strain>
    </source>
</reference>
<dbReference type="InterPro" id="IPR010693">
    <property type="entry name" value="Divergent_4Fe-4S_mono-cluster"/>
</dbReference>
<dbReference type="STRING" id="570521.SAMN04488508_101718"/>
<proteinExistence type="predicted"/>
<feature type="domain" description="Divergent 4Fe-4S mono-cluster" evidence="1">
    <location>
        <begin position="10"/>
        <end position="72"/>
    </location>
</feature>
<dbReference type="Proteomes" id="UP000184432">
    <property type="component" value="Unassembled WGS sequence"/>
</dbReference>
<dbReference type="RefSeq" id="WP_073313958.1">
    <property type="nucleotide sequence ID" value="NZ_FQYP01000001.1"/>
</dbReference>
<sequence>MAENEIRKEYSNGEITVVWKPGKCIHAGVCVKTLPEVYDPKAKPWITPENASSEALMNQIDQCPSGALSYHKN</sequence>
<keyword evidence="3" id="KW-1185">Reference proteome</keyword>
<dbReference type="SUPFAM" id="SSF54862">
    <property type="entry name" value="4Fe-4S ferredoxins"/>
    <property type="match status" value="1"/>
</dbReference>
<dbReference type="Pfam" id="PF06902">
    <property type="entry name" value="Fer4_19"/>
    <property type="match status" value="1"/>
</dbReference>
<evidence type="ECO:0000259" key="1">
    <source>
        <dbReference type="Pfam" id="PF06902"/>
    </source>
</evidence>
<evidence type="ECO:0000313" key="3">
    <source>
        <dbReference type="Proteomes" id="UP000184432"/>
    </source>
</evidence>
<evidence type="ECO:0000313" key="2">
    <source>
        <dbReference type="EMBL" id="SHI45829.1"/>
    </source>
</evidence>
<protein>
    <submittedName>
        <fullName evidence="2">Uncharacterized Fe-S cluster protein YjdI</fullName>
    </submittedName>
</protein>
<accession>A0A1M6BAR8</accession>
<organism evidence="2 3">
    <name type="scientific">Aquimarina spongiae</name>
    <dbReference type="NCBI Taxonomy" id="570521"/>
    <lineage>
        <taxon>Bacteria</taxon>
        <taxon>Pseudomonadati</taxon>
        <taxon>Bacteroidota</taxon>
        <taxon>Flavobacteriia</taxon>
        <taxon>Flavobacteriales</taxon>
        <taxon>Flavobacteriaceae</taxon>
        <taxon>Aquimarina</taxon>
    </lineage>
</organism>
<dbReference type="AlphaFoldDB" id="A0A1M6BAR8"/>